<protein>
    <submittedName>
        <fullName evidence="2 3">Uncharacterized protein</fullName>
    </submittedName>
</protein>
<accession>A0A084VPV1</accession>
<dbReference type="AlphaFoldDB" id="A0A084VPV1"/>
<dbReference type="EnsemblMetazoa" id="ASIC007384-RA">
    <property type="protein sequence ID" value="ASIC007384-PA"/>
    <property type="gene ID" value="ASIC007384"/>
</dbReference>
<gene>
    <name evidence="2" type="ORF">ZHAS_00007384</name>
</gene>
<dbReference type="EMBL" id="ATLV01015036">
    <property type="status" value="NOT_ANNOTATED_CDS"/>
    <property type="molecule type" value="Genomic_DNA"/>
</dbReference>
<feature type="compositionally biased region" description="Basic and acidic residues" evidence="1">
    <location>
        <begin position="118"/>
        <end position="131"/>
    </location>
</feature>
<keyword evidence="4" id="KW-1185">Reference proteome</keyword>
<sequence>MLNRPVGPAFGDRFIVLILPYSRCQLWNQQKAKKGPRFLRETKLPKVVNADYVTFGSFRHRSSPHRGVGGQSGCRAGLCPDPMVNKVLAAIPPPLPVLFQKGTVPVGKNRASRNASARSDKRERERSRLPKDSSISHLPTLGVLASAPLQRAPHPRTGRNRGLE</sequence>
<reference evidence="2 4" key="1">
    <citation type="journal article" date="2014" name="BMC Genomics">
        <title>Genome sequence of Anopheles sinensis provides insight into genetics basis of mosquito competence for malaria parasites.</title>
        <authorList>
            <person name="Zhou D."/>
            <person name="Zhang D."/>
            <person name="Ding G."/>
            <person name="Shi L."/>
            <person name="Hou Q."/>
            <person name="Ye Y."/>
            <person name="Xu Y."/>
            <person name="Zhou H."/>
            <person name="Xiong C."/>
            <person name="Li S."/>
            <person name="Yu J."/>
            <person name="Hong S."/>
            <person name="Yu X."/>
            <person name="Zou P."/>
            <person name="Chen C."/>
            <person name="Chang X."/>
            <person name="Wang W."/>
            <person name="Lv Y."/>
            <person name="Sun Y."/>
            <person name="Ma L."/>
            <person name="Shen B."/>
            <person name="Zhu C."/>
        </authorList>
    </citation>
    <scope>NUCLEOTIDE SEQUENCE [LARGE SCALE GENOMIC DNA]</scope>
</reference>
<feature type="compositionally biased region" description="Basic residues" evidence="1">
    <location>
        <begin position="153"/>
        <end position="164"/>
    </location>
</feature>
<evidence type="ECO:0000313" key="2">
    <source>
        <dbReference type="EMBL" id="KFB39995.1"/>
    </source>
</evidence>
<dbReference type="Proteomes" id="UP000030765">
    <property type="component" value="Unassembled WGS sequence"/>
</dbReference>
<name>A0A084VPV1_ANOSI</name>
<reference evidence="3" key="2">
    <citation type="submission" date="2020-05" db="UniProtKB">
        <authorList>
            <consortium name="EnsemblMetazoa"/>
        </authorList>
    </citation>
    <scope>IDENTIFICATION</scope>
</reference>
<proteinExistence type="predicted"/>
<dbReference type="VEuPathDB" id="VectorBase:ASIC007384"/>
<dbReference type="EMBL" id="KE524999">
    <property type="protein sequence ID" value="KFB39995.1"/>
    <property type="molecule type" value="Genomic_DNA"/>
</dbReference>
<evidence type="ECO:0000256" key="1">
    <source>
        <dbReference type="SAM" id="MobiDB-lite"/>
    </source>
</evidence>
<feature type="region of interest" description="Disordered" evidence="1">
    <location>
        <begin position="106"/>
        <end position="164"/>
    </location>
</feature>
<evidence type="ECO:0000313" key="3">
    <source>
        <dbReference type="EnsemblMetazoa" id="ASIC007384-PA"/>
    </source>
</evidence>
<evidence type="ECO:0000313" key="4">
    <source>
        <dbReference type="Proteomes" id="UP000030765"/>
    </source>
</evidence>
<organism evidence="2">
    <name type="scientific">Anopheles sinensis</name>
    <name type="common">Mosquito</name>
    <dbReference type="NCBI Taxonomy" id="74873"/>
    <lineage>
        <taxon>Eukaryota</taxon>
        <taxon>Metazoa</taxon>
        <taxon>Ecdysozoa</taxon>
        <taxon>Arthropoda</taxon>
        <taxon>Hexapoda</taxon>
        <taxon>Insecta</taxon>
        <taxon>Pterygota</taxon>
        <taxon>Neoptera</taxon>
        <taxon>Endopterygota</taxon>
        <taxon>Diptera</taxon>
        <taxon>Nematocera</taxon>
        <taxon>Culicoidea</taxon>
        <taxon>Culicidae</taxon>
        <taxon>Anophelinae</taxon>
        <taxon>Anopheles</taxon>
    </lineage>
</organism>